<dbReference type="Gene3D" id="3.30.60.30">
    <property type="match status" value="1"/>
</dbReference>
<evidence type="ECO:0000313" key="9">
    <source>
        <dbReference type="Proteomes" id="UP001046870"/>
    </source>
</evidence>
<gene>
    <name evidence="8" type="ORF">MATL_G00171660</name>
</gene>
<keyword evidence="2" id="KW-0964">Secreted</keyword>
<dbReference type="EMBL" id="JAFDVH010000014">
    <property type="protein sequence ID" value="KAG7465013.1"/>
    <property type="molecule type" value="Genomic_DNA"/>
</dbReference>
<evidence type="ECO:0000256" key="5">
    <source>
        <dbReference type="ARBA" id="ARBA00023157"/>
    </source>
</evidence>
<reference evidence="8" key="1">
    <citation type="submission" date="2021-01" db="EMBL/GenBank/DDBJ databases">
        <authorList>
            <person name="Zahm M."/>
            <person name="Roques C."/>
            <person name="Cabau C."/>
            <person name="Klopp C."/>
            <person name="Donnadieu C."/>
            <person name="Jouanno E."/>
            <person name="Lampietro C."/>
            <person name="Louis A."/>
            <person name="Herpin A."/>
            <person name="Echchiki A."/>
            <person name="Berthelot C."/>
            <person name="Parey E."/>
            <person name="Roest-Crollius H."/>
            <person name="Braasch I."/>
            <person name="Postlethwait J."/>
            <person name="Bobe J."/>
            <person name="Montfort J."/>
            <person name="Bouchez O."/>
            <person name="Begum T."/>
            <person name="Mejri S."/>
            <person name="Adams A."/>
            <person name="Chen W.-J."/>
            <person name="Guiguen Y."/>
        </authorList>
    </citation>
    <scope>NUCLEOTIDE SEQUENCE</scope>
    <source>
        <strain evidence="8">YG-15Mar2019-1</strain>
        <tissue evidence="8">Brain</tissue>
    </source>
</reference>
<name>A0A9D3PT48_MEGAT</name>
<evidence type="ECO:0000259" key="7">
    <source>
        <dbReference type="PROSITE" id="PS51465"/>
    </source>
</evidence>
<accession>A0A9D3PT48</accession>
<feature type="signal peptide" evidence="6">
    <location>
        <begin position="1"/>
        <end position="19"/>
    </location>
</feature>
<dbReference type="AlphaFoldDB" id="A0A9D3PT48"/>
<evidence type="ECO:0000256" key="4">
    <source>
        <dbReference type="ARBA" id="ARBA00022900"/>
    </source>
</evidence>
<keyword evidence="3" id="KW-0646">Protease inhibitor</keyword>
<feature type="chain" id="PRO_5039312956" description="Kazal-like domain-containing protein" evidence="6">
    <location>
        <begin position="20"/>
        <end position="84"/>
    </location>
</feature>
<comment type="caution">
    <text evidence="8">The sequence shown here is derived from an EMBL/GenBank/DDBJ whole genome shotgun (WGS) entry which is preliminary data.</text>
</comment>
<evidence type="ECO:0000256" key="1">
    <source>
        <dbReference type="ARBA" id="ARBA00004613"/>
    </source>
</evidence>
<keyword evidence="5" id="KW-1015">Disulfide bond</keyword>
<dbReference type="SMART" id="SM00280">
    <property type="entry name" value="KAZAL"/>
    <property type="match status" value="1"/>
</dbReference>
<keyword evidence="9" id="KW-1185">Reference proteome</keyword>
<dbReference type="PROSITE" id="PS51465">
    <property type="entry name" value="KAZAL_2"/>
    <property type="match status" value="1"/>
</dbReference>
<dbReference type="PANTHER" id="PTHR21312:SF28">
    <property type="entry name" value="OVOINHIBITOR-RELATED"/>
    <property type="match status" value="1"/>
</dbReference>
<dbReference type="SUPFAM" id="SSF100895">
    <property type="entry name" value="Kazal-type serine protease inhibitors"/>
    <property type="match status" value="1"/>
</dbReference>
<dbReference type="GO" id="GO:0004867">
    <property type="term" value="F:serine-type endopeptidase inhibitor activity"/>
    <property type="evidence" value="ECO:0007669"/>
    <property type="project" value="UniProtKB-KW"/>
</dbReference>
<dbReference type="PANTHER" id="PTHR21312">
    <property type="entry name" value="SERINE PROTEASE INHIBITOR"/>
    <property type="match status" value="1"/>
</dbReference>
<dbReference type="InterPro" id="IPR001239">
    <property type="entry name" value="Prot_inh_Kazal-m"/>
</dbReference>
<keyword evidence="6" id="KW-0732">Signal</keyword>
<evidence type="ECO:0000256" key="3">
    <source>
        <dbReference type="ARBA" id="ARBA00022690"/>
    </source>
</evidence>
<dbReference type="Proteomes" id="UP001046870">
    <property type="component" value="Chromosome 14"/>
</dbReference>
<dbReference type="Pfam" id="PF00050">
    <property type="entry name" value="Kazal_1"/>
    <property type="match status" value="1"/>
</dbReference>
<evidence type="ECO:0000256" key="2">
    <source>
        <dbReference type="ARBA" id="ARBA00022525"/>
    </source>
</evidence>
<dbReference type="PRINTS" id="PR00290">
    <property type="entry name" value="KAZALINHBTR"/>
</dbReference>
<dbReference type="PROSITE" id="PS00282">
    <property type="entry name" value="KAZAL_1"/>
    <property type="match status" value="1"/>
</dbReference>
<organism evidence="8 9">
    <name type="scientific">Megalops atlanticus</name>
    <name type="common">Tarpon</name>
    <name type="synonym">Clupea gigantea</name>
    <dbReference type="NCBI Taxonomy" id="7932"/>
    <lineage>
        <taxon>Eukaryota</taxon>
        <taxon>Metazoa</taxon>
        <taxon>Chordata</taxon>
        <taxon>Craniata</taxon>
        <taxon>Vertebrata</taxon>
        <taxon>Euteleostomi</taxon>
        <taxon>Actinopterygii</taxon>
        <taxon>Neopterygii</taxon>
        <taxon>Teleostei</taxon>
        <taxon>Elopiformes</taxon>
        <taxon>Megalopidae</taxon>
        <taxon>Megalops</taxon>
    </lineage>
</organism>
<dbReference type="OrthoDB" id="126772at2759"/>
<protein>
    <recommendedName>
        <fullName evidence="7">Kazal-like domain-containing protein</fullName>
    </recommendedName>
</protein>
<evidence type="ECO:0000313" key="8">
    <source>
        <dbReference type="EMBL" id="KAG7465013.1"/>
    </source>
</evidence>
<comment type="subcellular location">
    <subcellularLocation>
        <location evidence="1">Secreted</location>
    </subcellularLocation>
</comment>
<feature type="domain" description="Kazal-like" evidence="7">
    <location>
        <begin position="27"/>
        <end position="83"/>
    </location>
</feature>
<dbReference type="InterPro" id="IPR002350">
    <property type="entry name" value="Kazal_dom"/>
</dbReference>
<dbReference type="InterPro" id="IPR036058">
    <property type="entry name" value="Kazal_dom_sf"/>
</dbReference>
<proteinExistence type="predicted"/>
<evidence type="ECO:0000256" key="6">
    <source>
        <dbReference type="SAM" id="SignalP"/>
    </source>
</evidence>
<keyword evidence="4" id="KW-0722">Serine protease inhibitor</keyword>
<sequence length="84" mass="9485">MKLTILVCTFALLFVSVLSQAAERLPQPKQPWCEKYEDGMCSRQYDPVCGDDGVTYSTECVLCQHNKNRDAKIRIRHSGECGAM</sequence>
<dbReference type="CDD" id="cd01327">
    <property type="entry name" value="KAZAL_PSTI"/>
    <property type="match status" value="1"/>
</dbReference>
<dbReference type="GO" id="GO:0005576">
    <property type="term" value="C:extracellular region"/>
    <property type="evidence" value="ECO:0007669"/>
    <property type="project" value="UniProtKB-SubCell"/>
</dbReference>